<reference evidence="3" key="1">
    <citation type="journal article" date="2010" name="Science">
        <title>Signatures of adaptation to obligate biotrophy in the Hyaloperonospora arabidopsidis genome.</title>
        <authorList>
            <person name="Baxter L."/>
            <person name="Tripathy S."/>
            <person name="Ishaque N."/>
            <person name="Boot N."/>
            <person name="Cabral A."/>
            <person name="Kemen E."/>
            <person name="Thines M."/>
            <person name="Ah-Fong A."/>
            <person name="Anderson R."/>
            <person name="Badejoko W."/>
            <person name="Bittner-Eddy P."/>
            <person name="Boore J.L."/>
            <person name="Chibucos M.C."/>
            <person name="Coates M."/>
            <person name="Dehal P."/>
            <person name="Delehaunty K."/>
            <person name="Dong S."/>
            <person name="Downton P."/>
            <person name="Dumas B."/>
            <person name="Fabro G."/>
            <person name="Fronick C."/>
            <person name="Fuerstenberg S.I."/>
            <person name="Fulton L."/>
            <person name="Gaulin E."/>
            <person name="Govers F."/>
            <person name="Hughes L."/>
            <person name="Humphray S."/>
            <person name="Jiang R.H."/>
            <person name="Judelson H."/>
            <person name="Kamoun S."/>
            <person name="Kyung K."/>
            <person name="Meijer H."/>
            <person name="Minx P."/>
            <person name="Morris P."/>
            <person name="Nelson J."/>
            <person name="Phuntumart V."/>
            <person name="Qutob D."/>
            <person name="Rehmany A."/>
            <person name="Rougon-Cardoso A."/>
            <person name="Ryden P."/>
            <person name="Torto-Alalibo T."/>
            <person name="Studholme D."/>
            <person name="Wang Y."/>
            <person name="Win J."/>
            <person name="Wood J."/>
            <person name="Clifton S.W."/>
            <person name="Rogers J."/>
            <person name="Van den Ackerveken G."/>
            <person name="Jones J.D."/>
            <person name="McDowell J.M."/>
            <person name="Beynon J."/>
            <person name="Tyler B.M."/>
        </authorList>
    </citation>
    <scope>NUCLEOTIDE SEQUENCE [LARGE SCALE GENOMIC DNA]</scope>
    <source>
        <strain evidence="3">Emoy2</strain>
    </source>
</reference>
<evidence type="ECO:0000256" key="1">
    <source>
        <dbReference type="SAM" id="MobiDB-lite"/>
    </source>
</evidence>
<accession>M4BBH3</accession>
<proteinExistence type="predicted"/>
<dbReference type="VEuPathDB" id="FungiDB:HpaG803636"/>
<reference evidence="2" key="2">
    <citation type="submission" date="2015-06" db="UniProtKB">
        <authorList>
            <consortium name="EnsemblProtists"/>
        </authorList>
    </citation>
    <scope>IDENTIFICATION</scope>
    <source>
        <strain evidence="2">Emoy2</strain>
    </source>
</reference>
<dbReference type="EnsemblProtists" id="HpaT803636">
    <property type="protein sequence ID" value="HpaP803636"/>
    <property type="gene ID" value="HpaG803636"/>
</dbReference>
<feature type="region of interest" description="Disordered" evidence="1">
    <location>
        <begin position="1"/>
        <end position="110"/>
    </location>
</feature>
<evidence type="ECO:0000313" key="2">
    <source>
        <dbReference type="EnsemblProtists" id="HpaP803636"/>
    </source>
</evidence>
<dbReference type="HOGENOM" id="CLU_1985870_0_0_1"/>
<dbReference type="InParanoid" id="M4BBH3"/>
<evidence type="ECO:0000313" key="3">
    <source>
        <dbReference type="Proteomes" id="UP000011713"/>
    </source>
</evidence>
<organism evidence="2 3">
    <name type="scientific">Hyaloperonospora arabidopsidis (strain Emoy2)</name>
    <name type="common">Downy mildew agent</name>
    <name type="synonym">Peronospora arabidopsidis</name>
    <dbReference type="NCBI Taxonomy" id="559515"/>
    <lineage>
        <taxon>Eukaryota</taxon>
        <taxon>Sar</taxon>
        <taxon>Stramenopiles</taxon>
        <taxon>Oomycota</taxon>
        <taxon>Peronosporomycetes</taxon>
        <taxon>Peronosporales</taxon>
        <taxon>Peronosporaceae</taxon>
        <taxon>Hyaloperonospora</taxon>
    </lineage>
</organism>
<protein>
    <submittedName>
        <fullName evidence="2">Uncharacterized protein</fullName>
    </submittedName>
</protein>
<dbReference type="Proteomes" id="UP000011713">
    <property type="component" value="Unassembled WGS sequence"/>
</dbReference>
<sequence length="126" mass="12874">MGCRVQEALALDPAVGSHGTENPPQPSGHLVGSITREVADGGDNGSPLDSVTSQGSELDSKAGDVGRPAPAVSDGALPNIGDAPPQEGTAQSPVSGDQESMRTSAGPGHLEVWRQTIQELFEVEYS</sequence>
<dbReference type="AlphaFoldDB" id="M4BBH3"/>
<dbReference type="EMBL" id="JH598095">
    <property type="status" value="NOT_ANNOTATED_CDS"/>
    <property type="molecule type" value="Genomic_DNA"/>
</dbReference>
<name>M4BBH3_HYAAE</name>
<feature type="compositionally biased region" description="Polar residues" evidence="1">
    <location>
        <begin position="88"/>
        <end position="103"/>
    </location>
</feature>
<keyword evidence="3" id="KW-1185">Reference proteome</keyword>
<feature type="compositionally biased region" description="Polar residues" evidence="1">
    <location>
        <begin position="47"/>
        <end position="57"/>
    </location>
</feature>